<keyword evidence="2" id="KW-0677">Repeat</keyword>
<proteinExistence type="predicted"/>
<evidence type="ECO:0000313" key="6">
    <source>
        <dbReference type="EMBL" id="GFO46034.1"/>
    </source>
</evidence>
<gene>
    <name evidence="6" type="ORF">PoB_007253900</name>
</gene>
<dbReference type="Proteomes" id="UP000735302">
    <property type="component" value="Unassembled WGS sequence"/>
</dbReference>
<dbReference type="PANTHER" id="PTHR23104:SF1">
    <property type="entry name" value="EF-HAND DOMAIN-CONTAINING PROTEIN"/>
    <property type="match status" value="1"/>
</dbReference>
<sequence>MEINIPMNKASIAIVWLAHWTSVLAHGGHNIHHMQQQPTSFSDPNVIGDQAHLKEHMQGEINTDKPLSPEEMEFHYFRLHDVNNDSMLDGLELLKALSHMMPPMDFQPHEINGKTAVEVESMRSQRTREMMVNYVRKVRLTTTGYVGGIEDSEPALRWLPELPGVQPGQTARRQENEGDAGEDAERRRGGEK</sequence>
<dbReference type="SUPFAM" id="SSF47473">
    <property type="entry name" value="EF-hand"/>
    <property type="match status" value="1"/>
</dbReference>
<dbReference type="PANTHER" id="PTHR23104">
    <property type="entry name" value="MULTIPLE COAGULATION FACTOR DEFICIENCY PROTEIN 2 NEURAL STEM CELL DERIVED NEURONAL SURVIVAL PROTEIN"/>
    <property type="match status" value="1"/>
</dbReference>
<protein>
    <submittedName>
        <fullName evidence="6">Multiple coagulation factor deficiency protein 2</fullName>
    </submittedName>
</protein>
<feature type="chain" id="PRO_5043338038" evidence="4">
    <location>
        <begin position="26"/>
        <end position="192"/>
    </location>
</feature>
<evidence type="ECO:0000256" key="4">
    <source>
        <dbReference type="SAM" id="SignalP"/>
    </source>
</evidence>
<dbReference type="AlphaFoldDB" id="A0AAV4DPW6"/>
<dbReference type="GO" id="GO:0005509">
    <property type="term" value="F:calcium ion binding"/>
    <property type="evidence" value="ECO:0007669"/>
    <property type="project" value="InterPro"/>
</dbReference>
<dbReference type="InterPro" id="IPR052110">
    <property type="entry name" value="MCFD2-like"/>
</dbReference>
<accession>A0AAV4DPW6</accession>
<feature type="domain" description="EF-hand" evidence="5">
    <location>
        <begin position="68"/>
        <end position="103"/>
    </location>
</feature>
<dbReference type="Gene3D" id="1.10.238.10">
    <property type="entry name" value="EF-hand"/>
    <property type="match status" value="1"/>
</dbReference>
<evidence type="ECO:0000259" key="5">
    <source>
        <dbReference type="PROSITE" id="PS50222"/>
    </source>
</evidence>
<comment type="caution">
    <text evidence="6">The sequence shown here is derived from an EMBL/GenBank/DDBJ whole genome shotgun (WGS) entry which is preliminary data.</text>
</comment>
<feature type="compositionally biased region" description="Basic and acidic residues" evidence="3">
    <location>
        <begin position="183"/>
        <end position="192"/>
    </location>
</feature>
<feature type="region of interest" description="Disordered" evidence="3">
    <location>
        <begin position="156"/>
        <end position="192"/>
    </location>
</feature>
<evidence type="ECO:0000256" key="3">
    <source>
        <dbReference type="SAM" id="MobiDB-lite"/>
    </source>
</evidence>
<feature type="signal peptide" evidence="4">
    <location>
        <begin position="1"/>
        <end position="25"/>
    </location>
</feature>
<dbReference type="InterPro" id="IPR002048">
    <property type="entry name" value="EF_hand_dom"/>
</dbReference>
<organism evidence="6 7">
    <name type="scientific">Plakobranchus ocellatus</name>
    <dbReference type="NCBI Taxonomy" id="259542"/>
    <lineage>
        <taxon>Eukaryota</taxon>
        <taxon>Metazoa</taxon>
        <taxon>Spiralia</taxon>
        <taxon>Lophotrochozoa</taxon>
        <taxon>Mollusca</taxon>
        <taxon>Gastropoda</taxon>
        <taxon>Heterobranchia</taxon>
        <taxon>Euthyneura</taxon>
        <taxon>Panpulmonata</taxon>
        <taxon>Sacoglossa</taxon>
        <taxon>Placobranchoidea</taxon>
        <taxon>Plakobranchidae</taxon>
        <taxon>Plakobranchus</taxon>
    </lineage>
</organism>
<evidence type="ECO:0000256" key="2">
    <source>
        <dbReference type="ARBA" id="ARBA00022737"/>
    </source>
</evidence>
<dbReference type="EMBL" id="BLXT01008140">
    <property type="protein sequence ID" value="GFO46034.1"/>
    <property type="molecule type" value="Genomic_DNA"/>
</dbReference>
<dbReference type="InterPro" id="IPR011992">
    <property type="entry name" value="EF-hand-dom_pair"/>
</dbReference>
<dbReference type="PROSITE" id="PS50222">
    <property type="entry name" value="EF_HAND_2"/>
    <property type="match status" value="1"/>
</dbReference>
<name>A0AAV4DPW6_9GAST</name>
<reference evidence="6 7" key="1">
    <citation type="journal article" date="2021" name="Elife">
        <title>Chloroplast acquisition without the gene transfer in kleptoplastic sea slugs, Plakobranchus ocellatus.</title>
        <authorList>
            <person name="Maeda T."/>
            <person name="Takahashi S."/>
            <person name="Yoshida T."/>
            <person name="Shimamura S."/>
            <person name="Takaki Y."/>
            <person name="Nagai Y."/>
            <person name="Toyoda A."/>
            <person name="Suzuki Y."/>
            <person name="Arimoto A."/>
            <person name="Ishii H."/>
            <person name="Satoh N."/>
            <person name="Nishiyama T."/>
            <person name="Hasebe M."/>
            <person name="Maruyama T."/>
            <person name="Minagawa J."/>
            <person name="Obokata J."/>
            <person name="Shigenobu S."/>
        </authorList>
    </citation>
    <scope>NUCLEOTIDE SEQUENCE [LARGE SCALE GENOMIC DNA]</scope>
</reference>
<evidence type="ECO:0000256" key="1">
    <source>
        <dbReference type="ARBA" id="ARBA00022729"/>
    </source>
</evidence>
<evidence type="ECO:0000313" key="7">
    <source>
        <dbReference type="Proteomes" id="UP000735302"/>
    </source>
</evidence>
<keyword evidence="1 4" id="KW-0732">Signal</keyword>
<keyword evidence="7" id="KW-1185">Reference proteome</keyword>